<organism evidence="6 7">
    <name type="scientific">Sistotremastrum niveocremeum HHB9708</name>
    <dbReference type="NCBI Taxonomy" id="1314777"/>
    <lineage>
        <taxon>Eukaryota</taxon>
        <taxon>Fungi</taxon>
        <taxon>Dikarya</taxon>
        <taxon>Basidiomycota</taxon>
        <taxon>Agaricomycotina</taxon>
        <taxon>Agaricomycetes</taxon>
        <taxon>Sistotremastrales</taxon>
        <taxon>Sistotremastraceae</taxon>
        <taxon>Sertulicium</taxon>
        <taxon>Sertulicium niveocremeum</taxon>
    </lineage>
</organism>
<keyword evidence="4 5" id="KW-0472">Membrane</keyword>
<dbReference type="STRING" id="1314777.A0A164ZKX8"/>
<keyword evidence="5" id="KW-0812">Transmembrane</keyword>
<dbReference type="Proteomes" id="UP000076722">
    <property type="component" value="Unassembled WGS sequence"/>
</dbReference>
<keyword evidence="2" id="KW-0999">Mitochondrion inner membrane</keyword>
<evidence type="ECO:0000313" key="6">
    <source>
        <dbReference type="EMBL" id="KZS97821.1"/>
    </source>
</evidence>
<accession>A0A164ZKX8</accession>
<evidence type="ECO:0000256" key="2">
    <source>
        <dbReference type="ARBA" id="ARBA00022792"/>
    </source>
</evidence>
<evidence type="ECO:0000256" key="1">
    <source>
        <dbReference type="ARBA" id="ARBA00004273"/>
    </source>
</evidence>
<protein>
    <submittedName>
        <fullName evidence="6">Uncharacterized protein</fullName>
    </submittedName>
</protein>
<evidence type="ECO:0000256" key="5">
    <source>
        <dbReference type="SAM" id="Phobius"/>
    </source>
</evidence>
<gene>
    <name evidence="6" type="ORF">SISNIDRAFT_546868</name>
</gene>
<dbReference type="InterPro" id="IPR039297">
    <property type="entry name" value="COX7a"/>
</dbReference>
<feature type="transmembrane region" description="Helical" evidence="5">
    <location>
        <begin position="34"/>
        <end position="55"/>
    </location>
</feature>
<name>A0A164ZKX8_9AGAM</name>
<keyword evidence="7" id="KW-1185">Reference proteome</keyword>
<sequence length="65" mass="7151">MTDLINFPNRIVEKQKIAQASPNLIHLKLPRSRLYFNTYLTAFGVGVVGLGYGLVHLINGKPTAA</sequence>
<reference evidence="6 7" key="1">
    <citation type="journal article" date="2016" name="Mol. Biol. Evol.">
        <title>Comparative Genomics of Early-Diverging Mushroom-Forming Fungi Provides Insights into the Origins of Lignocellulose Decay Capabilities.</title>
        <authorList>
            <person name="Nagy L.G."/>
            <person name="Riley R."/>
            <person name="Tritt A."/>
            <person name="Adam C."/>
            <person name="Daum C."/>
            <person name="Floudas D."/>
            <person name="Sun H."/>
            <person name="Yadav J.S."/>
            <person name="Pangilinan J."/>
            <person name="Larsson K.H."/>
            <person name="Matsuura K."/>
            <person name="Barry K."/>
            <person name="Labutti K."/>
            <person name="Kuo R."/>
            <person name="Ohm R.A."/>
            <person name="Bhattacharya S.S."/>
            <person name="Shirouzu T."/>
            <person name="Yoshinaga Y."/>
            <person name="Martin F.M."/>
            <person name="Grigoriev I.V."/>
            <person name="Hibbett D.S."/>
        </authorList>
    </citation>
    <scope>NUCLEOTIDE SEQUENCE [LARGE SCALE GENOMIC DNA]</scope>
    <source>
        <strain evidence="6 7">HHB9708</strain>
    </source>
</reference>
<evidence type="ECO:0000313" key="7">
    <source>
        <dbReference type="Proteomes" id="UP000076722"/>
    </source>
</evidence>
<evidence type="ECO:0000256" key="4">
    <source>
        <dbReference type="ARBA" id="ARBA00023136"/>
    </source>
</evidence>
<dbReference type="OrthoDB" id="5511599at2759"/>
<proteinExistence type="predicted"/>
<keyword evidence="3" id="KW-0496">Mitochondrion</keyword>
<keyword evidence="5" id="KW-1133">Transmembrane helix</keyword>
<dbReference type="Pfam" id="PF02238">
    <property type="entry name" value="COX7a"/>
    <property type="match status" value="1"/>
</dbReference>
<dbReference type="AlphaFoldDB" id="A0A164ZKX8"/>
<dbReference type="EMBL" id="KV419396">
    <property type="protein sequence ID" value="KZS97821.1"/>
    <property type="molecule type" value="Genomic_DNA"/>
</dbReference>
<evidence type="ECO:0000256" key="3">
    <source>
        <dbReference type="ARBA" id="ARBA00023128"/>
    </source>
</evidence>
<dbReference type="GO" id="GO:0005743">
    <property type="term" value="C:mitochondrial inner membrane"/>
    <property type="evidence" value="ECO:0007669"/>
    <property type="project" value="UniProtKB-SubCell"/>
</dbReference>
<comment type="subcellular location">
    <subcellularLocation>
        <location evidence="1">Mitochondrion inner membrane</location>
    </subcellularLocation>
</comment>